<comment type="similarity">
    <text evidence="2 6">Belongs to the dTDP-4-dehydrorhamnose reductase family.</text>
</comment>
<comment type="pathway">
    <text evidence="1 6">Carbohydrate biosynthesis; dTDP-L-rhamnose biosynthesis.</text>
</comment>
<evidence type="ECO:0000313" key="9">
    <source>
        <dbReference type="Proteomes" id="UP000637774"/>
    </source>
</evidence>
<dbReference type="EMBL" id="BMGY01000008">
    <property type="protein sequence ID" value="GGH82869.1"/>
    <property type="molecule type" value="Genomic_DNA"/>
</dbReference>
<evidence type="ECO:0000256" key="3">
    <source>
        <dbReference type="ARBA" id="ARBA00012929"/>
    </source>
</evidence>
<gene>
    <name evidence="8" type="ORF">GCM10011495_11730</name>
</gene>
<protein>
    <recommendedName>
        <fullName evidence="4 6">dTDP-4-dehydrorhamnose reductase</fullName>
        <ecNumber evidence="3 6">1.1.1.133</ecNumber>
    </recommendedName>
</protein>
<comment type="caution">
    <text evidence="8">The sequence shown here is derived from an EMBL/GenBank/DDBJ whole genome shotgun (WGS) entry which is preliminary data.</text>
</comment>
<evidence type="ECO:0000259" key="7">
    <source>
        <dbReference type="Pfam" id="PF04321"/>
    </source>
</evidence>
<evidence type="ECO:0000256" key="4">
    <source>
        <dbReference type="ARBA" id="ARBA00017099"/>
    </source>
</evidence>
<keyword evidence="6" id="KW-0560">Oxidoreductase</keyword>
<evidence type="ECO:0000313" key="8">
    <source>
        <dbReference type="EMBL" id="GGH82869.1"/>
    </source>
</evidence>
<dbReference type="Pfam" id="PF04321">
    <property type="entry name" value="RmlD_sub_bind"/>
    <property type="match status" value="1"/>
</dbReference>
<dbReference type="InterPro" id="IPR005913">
    <property type="entry name" value="dTDP_dehydrorham_reduct"/>
</dbReference>
<reference evidence="9" key="1">
    <citation type="journal article" date="2019" name="Int. J. Syst. Evol. Microbiol.">
        <title>The Global Catalogue of Microorganisms (GCM) 10K type strain sequencing project: providing services to taxonomists for standard genome sequencing and annotation.</title>
        <authorList>
            <consortium name="The Broad Institute Genomics Platform"/>
            <consortium name="The Broad Institute Genome Sequencing Center for Infectious Disease"/>
            <person name="Wu L."/>
            <person name="Ma J."/>
        </authorList>
    </citation>
    <scope>NUCLEOTIDE SEQUENCE [LARGE SCALE GENOMIC DNA]</scope>
    <source>
        <strain evidence="9">CGMCC 1.14966</strain>
    </source>
</reference>
<dbReference type="SUPFAM" id="SSF51735">
    <property type="entry name" value="NAD(P)-binding Rossmann-fold domains"/>
    <property type="match status" value="1"/>
</dbReference>
<dbReference type="InterPro" id="IPR029903">
    <property type="entry name" value="RmlD-like-bd"/>
</dbReference>
<dbReference type="Gene3D" id="3.40.50.720">
    <property type="entry name" value="NAD(P)-binding Rossmann-like Domain"/>
    <property type="match status" value="1"/>
</dbReference>
<organism evidence="8 9">
    <name type="scientific">Hymenobacter frigidus</name>
    <dbReference type="NCBI Taxonomy" id="1524095"/>
    <lineage>
        <taxon>Bacteria</taxon>
        <taxon>Pseudomonadati</taxon>
        <taxon>Bacteroidota</taxon>
        <taxon>Cytophagia</taxon>
        <taxon>Cytophagales</taxon>
        <taxon>Hymenobacteraceae</taxon>
        <taxon>Hymenobacter</taxon>
    </lineage>
</organism>
<name>A0ABQ1ZZ10_9BACT</name>
<keyword evidence="6" id="KW-0521">NADP</keyword>
<evidence type="ECO:0000256" key="6">
    <source>
        <dbReference type="RuleBase" id="RU364082"/>
    </source>
</evidence>
<comment type="catalytic activity">
    <reaction evidence="5">
        <text>dTDP-beta-L-rhamnose + NADP(+) = dTDP-4-dehydro-beta-L-rhamnose + NADPH + H(+)</text>
        <dbReference type="Rhea" id="RHEA:21796"/>
        <dbReference type="ChEBI" id="CHEBI:15378"/>
        <dbReference type="ChEBI" id="CHEBI:57510"/>
        <dbReference type="ChEBI" id="CHEBI:57783"/>
        <dbReference type="ChEBI" id="CHEBI:58349"/>
        <dbReference type="ChEBI" id="CHEBI:62830"/>
        <dbReference type="EC" id="1.1.1.133"/>
    </reaction>
</comment>
<dbReference type="Proteomes" id="UP000637774">
    <property type="component" value="Unassembled WGS sequence"/>
</dbReference>
<dbReference type="EC" id="1.1.1.133" evidence="3 6"/>
<feature type="domain" description="RmlD-like substrate binding" evidence="7">
    <location>
        <begin position="11"/>
        <end position="305"/>
    </location>
</feature>
<dbReference type="PANTHER" id="PTHR10491">
    <property type="entry name" value="DTDP-4-DEHYDRORHAMNOSE REDUCTASE"/>
    <property type="match status" value="1"/>
</dbReference>
<proteinExistence type="inferred from homology"/>
<dbReference type="CDD" id="cd05254">
    <property type="entry name" value="dTDP_HR_like_SDR_e"/>
    <property type="match status" value="1"/>
</dbReference>
<evidence type="ECO:0000256" key="5">
    <source>
        <dbReference type="ARBA" id="ARBA00048200"/>
    </source>
</evidence>
<dbReference type="PANTHER" id="PTHR10491:SF4">
    <property type="entry name" value="METHIONINE ADENOSYLTRANSFERASE 2 SUBUNIT BETA"/>
    <property type="match status" value="1"/>
</dbReference>
<evidence type="ECO:0000256" key="1">
    <source>
        <dbReference type="ARBA" id="ARBA00004781"/>
    </source>
</evidence>
<dbReference type="InterPro" id="IPR036291">
    <property type="entry name" value="NAD(P)-bd_dom_sf"/>
</dbReference>
<comment type="function">
    <text evidence="6">Catalyzes the reduction of dTDP-6-deoxy-L-lyxo-4-hexulose to yield dTDP-L-rhamnose.</text>
</comment>
<evidence type="ECO:0000256" key="2">
    <source>
        <dbReference type="ARBA" id="ARBA00010944"/>
    </source>
</evidence>
<keyword evidence="9" id="KW-1185">Reference proteome</keyword>
<sequence>MQKGPLPTWKMKVLLTGSNGLLGQKLVALLREQPGVALVATSRGPNRLADLYPDLPYRTMDVTNAAQVQLLLAQEQPTHVIHTAAMTNVDECELNHAACWLQNVTAVANLADACAQHDIHLTHLSTDFVFSGEAGPLAEDAVPAPINFYGESKLAAEQLVQASAGRWAIARTVLVYGVAHHYGRTNLVLWVRDSLLAGKPIKVVSDQWRTPTLAEDLAQGCWLLARQAAQGVYHLSSDELLTPYAMALRVAAHFGLNAGLIEKVDASTFSQPARRPARTGFLIGKAQRDLGYQPHTFAEGIALVSAQSDAESKKNPPG</sequence>
<accession>A0ABQ1ZZ10</accession>